<gene>
    <name evidence="1" type="ORF">PC110_g14269</name>
</gene>
<accession>A0A329S1H0</accession>
<evidence type="ECO:0000313" key="2">
    <source>
        <dbReference type="Proteomes" id="UP000251314"/>
    </source>
</evidence>
<comment type="caution">
    <text evidence="1">The sequence shown here is derived from an EMBL/GenBank/DDBJ whole genome shotgun (WGS) entry which is preliminary data.</text>
</comment>
<evidence type="ECO:0000313" key="1">
    <source>
        <dbReference type="EMBL" id="RAW29368.1"/>
    </source>
</evidence>
<reference evidence="1 2" key="1">
    <citation type="submission" date="2018-01" db="EMBL/GenBank/DDBJ databases">
        <title>Draft genome of the strawberry crown rot pathogen Phytophthora cactorum.</title>
        <authorList>
            <person name="Armitage A.D."/>
            <person name="Lysoe E."/>
            <person name="Nellist C.F."/>
            <person name="Harrison R.J."/>
            <person name="Brurberg M.B."/>
        </authorList>
    </citation>
    <scope>NUCLEOTIDE SEQUENCE [LARGE SCALE GENOMIC DNA]</scope>
    <source>
        <strain evidence="1 2">10300</strain>
    </source>
</reference>
<organism evidence="1 2">
    <name type="scientific">Phytophthora cactorum</name>
    <dbReference type="NCBI Taxonomy" id="29920"/>
    <lineage>
        <taxon>Eukaryota</taxon>
        <taxon>Sar</taxon>
        <taxon>Stramenopiles</taxon>
        <taxon>Oomycota</taxon>
        <taxon>Peronosporomycetes</taxon>
        <taxon>Peronosporales</taxon>
        <taxon>Peronosporaceae</taxon>
        <taxon>Phytophthora</taxon>
    </lineage>
</organism>
<sequence>MALMLLTTLSPNALQTHQITITCALEQNGIWSSTYVLLSITNTPLKDLYFISGVFFFFAVTECPLPKL</sequence>
<dbReference type="EMBL" id="MJFZ01000432">
    <property type="protein sequence ID" value="RAW29368.1"/>
    <property type="molecule type" value="Genomic_DNA"/>
</dbReference>
<keyword evidence="2" id="KW-1185">Reference proteome</keyword>
<dbReference type="VEuPathDB" id="FungiDB:PC110_g14269"/>
<dbReference type="Proteomes" id="UP000251314">
    <property type="component" value="Unassembled WGS sequence"/>
</dbReference>
<dbReference type="AlphaFoldDB" id="A0A329S1H0"/>
<name>A0A329S1H0_9STRA</name>
<proteinExistence type="predicted"/>
<protein>
    <submittedName>
        <fullName evidence="1">Uncharacterized protein</fullName>
    </submittedName>
</protein>